<evidence type="ECO:0000256" key="2">
    <source>
        <dbReference type="ARBA" id="ARBA00009389"/>
    </source>
</evidence>
<name>A0A1D3U9X1_PLAOA</name>
<dbReference type="AlphaFoldDB" id="A0A1D3U9X1"/>
<evidence type="ECO:0000313" key="6">
    <source>
        <dbReference type="Proteomes" id="UP000242942"/>
    </source>
</evidence>
<comment type="subcellular location">
    <subcellularLocation>
        <location evidence="1">Nucleus</location>
    </subcellularLocation>
</comment>
<proteinExistence type="inferred from homology"/>
<keyword evidence="6" id="KW-1185">Reference proteome</keyword>
<dbReference type="GO" id="GO:0003713">
    <property type="term" value="F:transcription coactivator activity"/>
    <property type="evidence" value="ECO:0007669"/>
    <property type="project" value="InterPro"/>
</dbReference>
<accession>A0A1D3U9X1</accession>
<gene>
    <name evidence="5" type="primary">MYCBP</name>
    <name evidence="5" type="ORF">POCGH01_14031400</name>
</gene>
<dbReference type="VEuPathDB" id="PlasmoDB:POWCR01_140025500"/>
<dbReference type="VEuPathDB" id="PlasmoDB:PocGH01_14031400"/>
<dbReference type="PANTHER" id="PTHR13168:SF0">
    <property type="entry name" value="C-MYC-BINDING PROTEIN"/>
    <property type="match status" value="1"/>
</dbReference>
<comment type="similarity">
    <text evidence="2">Belongs to the AMY1 family.</text>
</comment>
<dbReference type="GO" id="GO:0005634">
    <property type="term" value="C:nucleus"/>
    <property type="evidence" value="ECO:0007669"/>
    <property type="project" value="UniProtKB-SubCell"/>
</dbReference>
<organism evidence="5 6">
    <name type="scientific">Plasmodium ovale</name>
    <name type="common">malaria parasite P. ovale</name>
    <dbReference type="NCBI Taxonomy" id="36330"/>
    <lineage>
        <taxon>Eukaryota</taxon>
        <taxon>Sar</taxon>
        <taxon>Alveolata</taxon>
        <taxon>Apicomplexa</taxon>
        <taxon>Aconoidasida</taxon>
        <taxon>Haemosporida</taxon>
        <taxon>Plasmodiidae</taxon>
        <taxon>Plasmodium</taxon>
        <taxon>Plasmodium (Plasmodium)</taxon>
    </lineage>
</organism>
<evidence type="ECO:0000313" key="5">
    <source>
        <dbReference type="EMBL" id="SCQ16872.1"/>
    </source>
</evidence>
<dbReference type="PRINTS" id="PR02028">
    <property type="entry name" value="CMYCBINDINGP"/>
</dbReference>
<protein>
    <submittedName>
        <fullName evidence="5">c-Myc-binding protein, putative</fullName>
    </submittedName>
</protein>
<feature type="coiled-coil region" evidence="4">
    <location>
        <begin position="61"/>
        <end position="95"/>
    </location>
</feature>
<evidence type="ECO:0000256" key="4">
    <source>
        <dbReference type="SAM" id="Coils"/>
    </source>
</evidence>
<dbReference type="PANTHER" id="PTHR13168">
    <property type="entry name" value="ASSOCIATE OF C-MYC AMY-1"/>
    <property type="match status" value="1"/>
</dbReference>
<evidence type="ECO:0000256" key="3">
    <source>
        <dbReference type="ARBA" id="ARBA00023242"/>
    </source>
</evidence>
<dbReference type="OrthoDB" id="524165at2759"/>
<keyword evidence="4" id="KW-0175">Coiled coil</keyword>
<dbReference type="InterPro" id="IPR026060">
    <property type="entry name" value="AMY1"/>
</dbReference>
<sequence>MCASENISSVKDDFIGYLEEHDVINHLSRVLLKLFEEKEKPSDAIKFIREHLNNAGSDVSLDDLKRENLFLRQENQRLTIKFEELNDALKKLTAKGT</sequence>
<dbReference type="Proteomes" id="UP000242942">
    <property type="component" value="Chromosome 14"/>
</dbReference>
<evidence type="ECO:0000256" key="1">
    <source>
        <dbReference type="ARBA" id="ARBA00004123"/>
    </source>
</evidence>
<reference evidence="5 6" key="1">
    <citation type="submission" date="2016-06" db="EMBL/GenBank/DDBJ databases">
        <authorList>
            <consortium name="Pathogen Informatics"/>
        </authorList>
    </citation>
    <scope>NUCLEOTIDE SEQUENCE [LARGE SCALE GENOMIC DNA]</scope>
    <source>
        <strain evidence="5">PocGH01</strain>
    </source>
</reference>
<dbReference type="EMBL" id="LT594595">
    <property type="protein sequence ID" value="SCQ16872.1"/>
    <property type="molecule type" value="Genomic_DNA"/>
</dbReference>
<keyword evidence="3" id="KW-0539">Nucleus</keyword>